<sequence>MTLSCRFLRLLVNTKCFENQGEEGENQASNIIGIQFIDSMGYMMDSRYEFTSVLNEFNNNFSAMICLDDESVSTFFTSSKMKAYKQSDRLFRLANPFVHSIRRLSSTDRYMKEEDNCTGAADIKLADGFEP</sequence>
<reference evidence="1" key="1">
    <citation type="submission" date="2012-04" db="EMBL/GenBank/DDBJ databases">
        <title>The Genome Sequence of Loa loa.</title>
        <authorList>
            <consortium name="The Broad Institute Genome Sequencing Platform"/>
            <consortium name="Broad Institute Genome Sequencing Center for Infectious Disease"/>
            <person name="Nutman T.B."/>
            <person name="Fink D.L."/>
            <person name="Russ C."/>
            <person name="Young S."/>
            <person name="Zeng Q."/>
            <person name="Gargeya S."/>
            <person name="Alvarado L."/>
            <person name="Berlin A."/>
            <person name="Chapman S.B."/>
            <person name="Chen Z."/>
            <person name="Freedman E."/>
            <person name="Gellesch M."/>
            <person name="Goldberg J."/>
            <person name="Griggs A."/>
            <person name="Gujja S."/>
            <person name="Heilman E.R."/>
            <person name="Heiman D."/>
            <person name="Howarth C."/>
            <person name="Mehta T."/>
            <person name="Neiman D."/>
            <person name="Pearson M."/>
            <person name="Roberts A."/>
            <person name="Saif S."/>
            <person name="Shea T."/>
            <person name="Shenoy N."/>
            <person name="Sisk P."/>
            <person name="Stolte C."/>
            <person name="Sykes S."/>
            <person name="White J."/>
            <person name="Yandava C."/>
            <person name="Haas B."/>
            <person name="Henn M.R."/>
            <person name="Nusbaum C."/>
            <person name="Birren B."/>
        </authorList>
    </citation>
    <scope>NUCLEOTIDE SEQUENCE [LARGE SCALE GENOMIC DNA]</scope>
</reference>
<dbReference type="KEGG" id="loa:LOAG_02362"/>
<dbReference type="InParanoid" id="A0A1S0U774"/>
<evidence type="ECO:0000313" key="1">
    <source>
        <dbReference type="EMBL" id="EFO26128.1"/>
    </source>
</evidence>
<gene>
    <name evidence="1" type="ORF">LOAG_02362</name>
</gene>
<protein>
    <submittedName>
        <fullName evidence="1">Uncharacterized protein</fullName>
    </submittedName>
</protein>
<organism evidence="1">
    <name type="scientific">Loa loa</name>
    <name type="common">Eye worm</name>
    <name type="synonym">Filaria loa</name>
    <dbReference type="NCBI Taxonomy" id="7209"/>
    <lineage>
        <taxon>Eukaryota</taxon>
        <taxon>Metazoa</taxon>
        <taxon>Ecdysozoa</taxon>
        <taxon>Nematoda</taxon>
        <taxon>Chromadorea</taxon>
        <taxon>Rhabditida</taxon>
        <taxon>Spirurina</taxon>
        <taxon>Spiruromorpha</taxon>
        <taxon>Filarioidea</taxon>
        <taxon>Onchocercidae</taxon>
        <taxon>Loa</taxon>
    </lineage>
</organism>
<dbReference type="RefSeq" id="XP_003137948.1">
    <property type="nucleotide sequence ID" value="XM_003137900.1"/>
</dbReference>
<dbReference type="CTD" id="9939748"/>
<dbReference type="GeneID" id="9939748"/>
<proteinExistence type="predicted"/>
<accession>A0A1S0U774</accession>
<name>A0A1S0U774_LOALO</name>
<dbReference type="AlphaFoldDB" id="A0A1S0U774"/>
<dbReference type="EMBL" id="JH712097">
    <property type="protein sequence ID" value="EFO26128.1"/>
    <property type="molecule type" value="Genomic_DNA"/>
</dbReference>